<organism evidence="3 4">
    <name type="scientific">Prorocentrum cordatum</name>
    <dbReference type="NCBI Taxonomy" id="2364126"/>
    <lineage>
        <taxon>Eukaryota</taxon>
        <taxon>Sar</taxon>
        <taxon>Alveolata</taxon>
        <taxon>Dinophyceae</taxon>
        <taxon>Prorocentrales</taxon>
        <taxon>Prorocentraceae</taxon>
        <taxon>Prorocentrum</taxon>
    </lineage>
</organism>
<keyword evidence="4" id="KW-1185">Reference proteome</keyword>
<gene>
    <name evidence="3" type="ORF">PCOR1329_LOCUS28541</name>
</gene>
<name>A0ABN9SGC6_9DINO</name>
<dbReference type="EMBL" id="CAUYUJ010010557">
    <property type="protein sequence ID" value="CAK0829653.1"/>
    <property type="molecule type" value="Genomic_DNA"/>
</dbReference>
<dbReference type="InterPro" id="IPR043129">
    <property type="entry name" value="ATPase_NBD"/>
</dbReference>
<proteinExistence type="predicted"/>
<evidence type="ECO:0000313" key="3">
    <source>
        <dbReference type="EMBL" id="CAK0829653.1"/>
    </source>
</evidence>
<comment type="caution">
    <text evidence="3">The sequence shown here is derived from an EMBL/GenBank/DDBJ whole genome shotgun (WGS) entry which is preliminary data.</text>
</comment>
<evidence type="ECO:0008006" key="5">
    <source>
        <dbReference type="Google" id="ProtNLM"/>
    </source>
</evidence>
<feature type="compositionally biased region" description="Acidic residues" evidence="2">
    <location>
        <begin position="262"/>
        <end position="273"/>
    </location>
</feature>
<dbReference type="Pfam" id="PF00022">
    <property type="entry name" value="Actin"/>
    <property type="match status" value="1"/>
</dbReference>
<evidence type="ECO:0000256" key="1">
    <source>
        <dbReference type="ARBA" id="ARBA00049360"/>
    </source>
</evidence>
<comment type="catalytic activity">
    <reaction evidence="1">
        <text>ATP + H2O = ADP + phosphate + H(+)</text>
        <dbReference type="Rhea" id="RHEA:13065"/>
        <dbReference type="ChEBI" id="CHEBI:15377"/>
        <dbReference type="ChEBI" id="CHEBI:15378"/>
        <dbReference type="ChEBI" id="CHEBI:30616"/>
        <dbReference type="ChEBI" id="CHEBI:43474"/>
        <dbReference type="ChEBI" id="CHEBI:456216"/>
    </reaction>
</comment>
<feature type="compositionally biased region" description="Acidic residues" evidence="2">
    <location>
        <begin position="280"/>
        <end position="300"/>
    </location>
</feature>
<dbReference type="InterPro" id="IPR004000">
    <property type="entry name" value="Actin"/>
</dbReference>
<protein>
    <recommendedName>
        <fullName evidence="5">Actin-related protein 5</fullName>
    </recommendedName>
</protein>
<accession>A0ABN9SGC6</accession>
<dbReference type="Proteomes" id="UP001189429">
    <property type="component" value="Unassembled WGS sequence"/>
</dbReference>
<evidence type="ECO:0000256" key="2">
    <source>
        <dbReference type="SAM" id="MobiDB-lite"/>
    </source>
</evidence>
<dbReference type="Gene3D" id="3.30.420.40">
    <property type="match status" value="1"/>
</dbReference>
<dbReference type="SUPFAM" id="SSF53067">
    <property type="entry name" value="Actin-like ATPase domain"/>
    <property type="match status" value="1"/>
</dbReference>
<reference evidence="3" key="1">
    <citation type="submission" date="2023-10" db="EMBL/GenBank/DDBJ databases">
        <authorList>
            <person name="Chen Y."/>
            <person name="Shah S."/>
            <person name="Dougan E. K."/>
            <person name="Thang M."/>
            <person name="Chan C."/>
        </authorList>
    </citation>
    <scope>NUCLEOTIDE SEQUENCE [LARGE SCALE GENOMIC DNA]</scope>
</reference>
<dbReference type="PANTHER" id="PTHR11937">
    <property type="entry name" value="ACTIN"/>
    <property type="match status" value="1"/>
</dbReference>
<evidence type="ECO:0000313" key="4">
    <source>
        <dbReference type="Proteomes" id="UP001189429"/>
    </source>
</evidence>
<sequence length="312" mass="33968">MTNLLADKYDFLGSRVMTWCRDMKEQHCYVAPPSPYGVRSVRDRLASGDDLKVQPIEVRSPPPCSGDVELGEERVLVPEALFGLRGGGGLPQLVLECAARTLRSKLCEEEDVRTLLQQIVLVGGAADFPNIRTRVQHEVRALLREGAAPDLLAALRSPEEVFVLNPPLGKKAPLASPRFVPLIGGCVRAASSLSFDDWHSGEGVALQIQPRGVLCRGSDEHNLPALIRRRLFSQLRSGPAVFRTGGGAGEDDAWQLFGSDVSDSDEDLEEDDDPVRPEDVEMEDCGESQEDEEEDADEMDGGASADARGAHR</sequence>
<feature type="compositionally biased region" description="Low complexity" evidence="2">
    <location>
        <begin position="301"/>
        <end position="312"/>
    </location>
</feature>
<feature type="region of interest" description="Disordered" evidence="2">
    <location>
        <begin position="244"/>
        <end position="312"/>
    </location>
</feature>